<dbReference type="HOGENOM" id="CLU_2601227_0_0_7"/>
<evidence type="ECO:0000313" key="1">
    <source>
        <dbReference type="EMBL" id="CBY83672.1"/>
    </source>
</evidence>
<evidence type="ECO:0000313" key="2">
    <source>
        <dbReference type="Proteomes" id="UP000007934"/>
    </source>
</evidence>
<accession>E7ABB4</accession>
<name>E7ABB4_HELFC</name>
<dbReference type="KEGG" id="hfe:HFELIS_15880"/>
<dbReference type="EMBL" id="FQ670179">
    <property type="protein sequence ID" value="CBY83672.1"/>
    <property type="molecule type" value="Genomic_DNA"/>
</dbReference>
<protein>
    <submittedName>
        <fullName evidence="1">Uncharacterized protein</fullName>
    </submittedName>
</protein>
<dbReference type="AlphaFoldDB" id="E7ABB4"/>
<keyword evidence="2" id="KW-1185">Reference proteome</keyword>
<dbReference type="STRING" id="936155.HFELIS_15880"/>
<dbReference type="Proteomes" id="UP000007934">
    <property type="component" value="Chromosome"/>
</dbReference>
<gene>
    <name evidence="1" type="ordered locus">Hfelis_15880</name>
</gene>
<reference evidence="1 2" key="1">
    <citation type="journal article" date="2011" name="Genome Biol. Evol.">
        <title>Comparative whole genome sequence analysis of the carcinogenic bacterial model pathogen Helicobacter felis.</title>
        <authorList>
            <person name="Arnold I.C."/>
            <person name="Zigova Z."/>
            <person name="Holden M."/>
            <person name="Lawley T.D."/>
            <person name="Rad R."/>
            <person name="Dougan G."/>
            <person name="Falkow S."/>
            <person name="Bentley S.D."/>
            <person name="Muller A."/>
        </authorList>
    </citation>
    <scope>NUCLEOTIDE SEQUENCE [LARGE SCALE GENOMIC DNA]</scope>
    <source>
        <strain evidence="2">ATCC 49179 / CCUG 28539 / NCTC 12436 / CS1</strain>
    </source>
</reference>
<sequence length="79" mass="9342">MSSFVSKNFDFKTKHSSLEFNARLVPRIAQAEIYLRNIVDFCMQINANNFAWIVGESYLNTEIDKINRRARRDKQLKKT</sequence>
<proteinExistence type="predicted"/>
<organism evidence="1 2">
    <name type="scientific">Helicobacter felis (strain ATCC 49179 / CCUG 28539 / NCTC 12436 / CS1)</name>
    <dbReference type="NCBI Taxonomy" id="936155"/>
    <lineage>
        <taxon>Bacteria</taxon>
        <taxon>Pseudomonadati</taxon>
        <taxon>Campylobacterota</taxon>
        <taxon>Epsilonproteobacteria</taxon>
        <taxon>Campylobacterales</taxon>
        <taxon>Helicobacteraceae</taxon>
        <taxon>Helicobacter</taxon>
    </lineage>
</organism>